<dbReference type="PANTHER" id="PTHR42718:SF46">
    <property type="entry name" value="BLR6921 PROTEIN"/>
    <property type="match status" value="1"/>
</dbReference>
<dbReference type="EMBL" id="BAABGT010000032">
    <property type="protein sequence ID" value="GAA4545911.1"/>
    <property type="molecule type" value="Genomic_DNA"/>
</dbReference>
<name>A0ABP8RS40_9PSEU</name>
<proteinExistence type="predicted"/>
<dbReference type="PANTHER" id="PTHR42718">
    <property type="entry name" value="MAJOR FACILITATOR SUPERFAMILY MULTIDRUG TRANSPORTER MFSC"/>
    <property type="match status" value="1"/>
</dbReference>
<dbReference type="CDD" id="cd17321">
    <property type="entry name" value="MFS_MMR_MDR_like"/>
    <property type="match status" value="1"/>
</dbReference>
<feature type="transmembrane region" description="Helical" evidence="7">
    <location>
        <begin position="172"/>
        <end position="194"/>
    </location>
</feature>
<evidence type="ECO:0000313" key="9">
    <source>
        <dbReference type="EMBL" id="GAA4545911.1"/>
    </source>
</evidence>
<feature type="transmembrane region" description="Helical" evidence="7">
    <location>
        <begin position="58"/>
        <end position="75"/>
    </location>
</feature>
<dbReference type="Gene3D" id="1.20.1250.20">
    <property type="entry name" value="MFS general substrate transporter like domains"/>
    <property type="match status" value="1"/>
</dbReference>
<gene>
    <name evidence="9" type="ORF">GCM10023175_26750</name>
</gene>
<evidence type="ECO:0000256" key="1">
    <source>
        <dbReference type="ARBA" id="ARBA00004651"/>
    </source>
</evidence>
<evidence type="ECO:0000256" key="2">
    <source>
        <dbReference type="ARBA" id="ARBA00022448"/>
    </source>
</evidence>
<evidence type="ECO:0000259" key="8">
    <source>
        <dbReference type="PROSITE" id="PS50850"/>
    </source>
</evidence>
<evidence type="ECO:0000256" key="4">
    <source>
        <dbReference type="ARBA" id="ARBA00022692"/>
    </source>
</evidence>
<dbReference type="RefSeq" id="WP_345416845.1">
    <property type="nucleotide sequence ID" value="NZ_BAABGT010000032.1"/>
</dbReference>
<keyword evidence="3" id="KW-1003">Cell membrane</keyword>
<evidence type="ECO:0000256" key="6">
    <source>
        <dbReference type="ARBA" id="ARBA00023136"/>
    </source>
</evidence>
<dbReference type="SUPFAM" id="SSF103473">
    <property type="entry name" value="MFS general substrate transporter"/>
    <property type="match status" value="1"/>
</dbReference>
<feature type="transmembrane region" description="Helical" evidence="7">
    <location>
        <begin position="206"/>
        <end position="226"/>
    </location>
</feature>
<feature type="transmembrane region" description="Helical" evidence="7">
    <location>
        <begin position="145"/>
        <end position="166"/>
    </location>
</feature>
<evidence type="ECO:0000256" key="7">
    <source>
        <dbReference type="SAM" id="Phobius"/>
    </source>
</evidence>
<dbReference type="Proteomes" id="UP001501598">
    <property type="component" value="Unassembled WGS sequence"/>
</dbReference>
<feature type="transmembrane region" description="Helical" evidence="7">
    <location>
        <begin position="112"/>
        <end position="133"/>
    </location>
</feature>
<keyword evidence="6 7" id="KW-0472">Membrane</keyword>
<feature type="transmembrane region" description="Helical" evidence="7">
    <location>
        <begin position="276"/>
        <end position="299"/>
    </location>
</feature>
<comment type="caution">
    <text evidence="9">The sequence shown here is derived from an EMBL/GenBank/DDBJ whole genome shotgun (WGS) entry which is preliminary data.</text>
</comment>
<feature type="transmembrane region" description="Helical" evidence="7">
    <location>
        <begin position="238"/>
        <end position="255"/>
    </location>
</feature>
<dbReference type="InterPro" id="IPR011701">
    <property type="entry name" value="MFS"/>
</dbReference>
<comment type="subcellular location">
    <subcellularLocation>
        <location evidence="1">Cell membrane</location>
        <topology evidence="1">Multi-pass membrane protein</topology>
    </subcellularLocation>
</comment>
<feature type="domain" description="Major facilitator superfamily (MFS) profile" evidence="8">
    <location>
        <begin position="20"/>
        <end position="480"/>
    </location>
</feature>
<feature type="transmembrane region" description="Helical" evidence="7">
    <location>
        <begin position="337"/>
        <end position="361"/>
    </location>
</feature>
<feature type="transmembrane region" description="Helical" evidence="7">
    <location>
        <begin position="87"/>
        <end position="106"/>
    </location>
</feature>
<evidence type="ECO:0000256" key="5">
    <source>
        <dbReference type="ARBA" id="ARBA00022989"/>
    </source>
</evidence>
<dbReference type="Gene3D" id="1.20.1720.10">
    <property type="entry name" value="Multidrug resistance protein D"/>
    <property type="match status" value="1"/>
</dbReference>
<reference evidence="10" key="1">
    <citation type="journal article" date="2019" name="Int. J. Syst. Evol. Microbiol.">
        <title>The Global Catalogue of Microorganisms (GCM) 10K type strain sequencing project: providing services to taxonomists for standard genome sequencing and annotation.</title>
        <authorList>
            <consortium name="The Broad Institute Genomics Platform"/>
            <consortium name="The Broad Institute Genome Sequencing Center for Infectious Disease"/>
            <person name="Wu L."/>
            <person name="Ma J."/>
        </authorList>
    </citation>
    <scope>NUCLEOTIDE SEQUENCE [LARGE SCALE GENOMIC DNA]</scope>
    <source>
        <strain evidence="10">JCM 17906</strain>
    </source>
</reference>
<dbReference type="InterPro" id="IPR036259">
    <property type="entry name" value="MFS_trans_sf"/>
</dbReference>
<feature type="transmembrane region" description="Helical" evidence="7">
    <location>
        <begin position="305"/>
        <end position="325"/>
    </location>
</feature>
<protein>
    <submittedName>
        <fullName evidence="9">MFS transporter</fullName>
    </submittedName>
</protein>
<organism evidence="9 10">
    <name type="scientific">Pseudonocardia xishanensis</name>
    <dbReference type="NCBI Taxonomy" id="630995"/>
    <lineage>
        <taxon>Bacteria</taxon>
        <taxon>Bacillati</taxon>
        <taxon>Actinomycetota</taxon>
        <taxon>Actinomycetes</taxon>
        <taxon>Pseudonocardiales</taxon>
        <taxon>Pseudonocardiaceae</taxon>
        <taxon>Pseudonocardia</taxon>
    </lineage>
</organism>
<keyword evidence="10" id="KW-1185">Reference proteome</keyword>
<evidence type="ECO:0000313" key="10">
    <source>
        <dbReference type="Proteomes" id="UP001501598"/>
    </source>
</evidence>
<dbReference type="PROSITE" id="PS00216">
    <property type="entry name" value="SUGAR_TRANSPORT_1"/>
    <property type="match status" value="1"/>
</dbReference>
<dbReference type="InterPro" id="IPR020846">
    <property type="entry name" value="MFS_dom"/>
</dbReference>
<keyword evidence="4 7" id="KW-0812">Transmembrane</keyword>
<feature type="transmembrane region" description="Helical" evidence="7">
    <location>
        <begin position="16"/>
        <end position="38"/>
    </location>
</feature>
<feature type="transmembrane region" description="Helical" evidence="7">
    <location>
        <begin position="413"/>
        <end position="433"/>
    </location>
</feature>
<feature type="transmembrane region" description="Helical" evidence="7">
    <location>
        <begin position="367"/>
        <end position="392"/>
    </location>
</feature>
<dbReference type="Pfam" id="PF07690">
    <property type="entry name" value="MFS_1"/>
    <property type="match status" value="1"/>
</dbReference>
<dbReference type="PROSITE" id="PS50850">
    <property type="entry name" value="MFS"/>
    <property type="match status" value="1"/>
</dbReference>
<accession>A0ABP8RS40</accession>
<keyword evidence="2" id="KW-0813">Transport</keyword>
<feature type="transmembrane region" description="Helical" evidence="7">
    <location>
        <begin position="453"/>
        <end position="477"/>
    </location>
</feature>
<sequence length="497" mass="50741">MALTTPPDTPPADLRYAWRVLSVTGLGMWVTFSSVSMVPLALPHMVGDLRAGPGQADWFVLAYQLVTAVSMLPLGRLSDVLGRRTMYVGGLGLVTAATLAICFCTAPEPVIALRAVQGIGAAAVITNTTALLVDAFPADHVSRGIGWNITIMSSAVALGPLLGGLLTEAFGWRAVFALTVPLALAGTLWSAAALRRTRPVTLGRAGADVAGTLLSVVGIGGIVLAVNRVDDGVGSPSFLLPAVVAVLGITAFVLVERRVAHPILDLRLVLVRFRGAAYATTALLNLGLSAGPLLVSLYLQSLHGLTALSAGLCITAQACGNILVGPTAGRWAGHMEARVLATAGALIAVVGAVLLATVFALGGSGLVVAGALFVMGLGNGIFQTTNASVINIGVRPWERGMANGFRVMIDNSAALLGSAVALVLLTAGLPEALRAEALAGHVAGFDPVHLDAFADAFPLTIGVLAVLSLIAVCVSALRGRTPQETELAESTVGTEES</sequence>
<keyword evidence="5 7" id="KW-1133">Transmembrane helix</keyword>
<dbReference type="InterPro" id="IPR005829">
    <property type="entry name" value="Sugar_transporter_CS"/>
</dbReference>
<evidence type="ECO:0000256" key="3">
    <source>
        <dbReference type="ARBA" id="ARBA00022475"/>
    </source>
</evidence>